<evidence type="ECO:0000313" key="5">
    <source>
        <dbReference type="Proteomes" id="UP000828390"/>
    </source>
</evidence>
<dbReference type="Gene3D" id="3.90.640.90">
    <property type="entry name" value="Anti-proliferative protein, N-terminal domain"/>
    <property type="match status" value="1"/>
</dbReference>
<feature type="compositionally biased region" description="Polar residues" evidence="2">
    <location>
        <begin position="184"/>
        <end position="200"/>
    </location>
</feature>
<dbReference type="GO" id="GO:0005634">
    <property type="term" value="C:nucleus"/>
    <property type="evidence" value="ECO:0007669"/>
    <property type="project" value="TreeGrafter"/>
</dbReference>
<dbReference type="PRINTS" id="PR00310">
    <property type="entry name" value="ANTIPRLFBTG1"/>
</dbReference>
<reference evidence="4" key="1">
    <citation type="journal article" date="2019" name="bioRxiv">
        <title>The Genome of the Zebra Mussel, Dreissena polymorpha: A Resource for Invasive Species Research.</title>
        <authorList>
            <person name="McCartney M.A."/>
            <person name="Auch B."/>
            <person name="Kono T."/>
            <person name="Mallez S."/>
            <person name="Zhang Y."/>
            <person name="Obille A."/>
            <person name="Becker A."/>
            <person name="Abrahante J.E."/>
            <person name="Garbe J."/>
            <person name="Badalamenti J.P."/>
            <person name="Herman A."/>
            <person name="Mangelson H."/>
            <person name="Liachko I."/>
            <person name="Sullivan S."/>
            <person name="Sone E.D."/>
            <person name="Koren S."/>
            <person name="Silverstein K.A.T."/>
            <person name="Beckman K.B."/>
            <person name="Gohl D.M."/>
        </authorList>
    </citation>
    <scope>NUCLEOTIDE SEQUENCE</scope>
    <source>
        <strain evidence="4">Duluth1</strain>
        <tissue evidence="4">Whole animal</tissue>
    </source>
</reference>
<accession>A0A9D4RH77</accession>
<evidence type="ECO:0000256" key="1">
    <source>
        <dbReference type="ARBA" id="ARBA00007989"/>
    </source>
</evidence>
<sequence>MREEIAAAVVFVTRLIKLNDSIPKEKVEEFSTELSSALVEKFKNHWYTDEPSKGQGYRCIRINPSEPIDPAILKAANRCGLQYTDLNLPQELTLWVDPNEVCCRFGESHGSYCQLAVLKEDGNLENQAHTINIEDLVRQQQQRFNMNLNITTTRTSANKLKALAMKNAFNQQALGNPFSKYQHNAMNNNHFQNGHTSRPFQKSHFKNGYHNNASVNSSSFGHHRRGSGDFNTGSGNYSGGVNAQSKDRYRWVRNRQQPVEQPESMRLSPN</sequence>
<dbReference type="Pfam" id="PF07742">
    <property type="entry name" value="BTG"/>
    <property type="match status" value="1"/>
</dbReference>
<name>A0A9D4RH77_DREPO</name>
<proteinExistence type="inferred from homology"/>
<dbReference type="SMART" id="SM00099">
    <property type="entry name" value="btg1"/>
    <property type="match status" value="1"/>
</dbReference>
<dbReference type="PANTHER" id="PTHR22978">
    <property type="entry name" value="B-CELL TRANSLOCATION GENE"/>
    <property type="match status" value="1"/>
</dbReference>
<dbReference type="InterPro" id="IPR033332">
    <property type="entry name" value="BTG"/>
</dbReference>
<dbReference type="OrthoDB" id="19928at2759"/>
<keyword evidence="5" id="KW-1185">Reference proteome</keyword>
<dbReference type="GO" id="GO:0005737">
    <property type="term" value="C:cytoplasm"/>
    <property type="evidence" value="ECO:0007669"/>
    <property type="project" value="TreeGrafter"/>
</dbReference>
<feature type="domain" description="Anti-proliferative protein" evidence="3">
    <location>
        <begin position="88"/>
        <end position="107"/>
    </location>
</feature>
<dbReference type="FunFam" id="3.90.640.90:FF:000002">
    <property type="entry name" value="BTG anti-proliferation factor 4"/>
    <property type="match status" value="1"/>
</dbReference>
<gene>
    <name evidence="4" type="ORF">DPMN_031573</name>
</gene>
<feature type="compositionally biased region" description="Polar residues" evidence="2">
    <location>
        <begin position="229"/>
        <end position="244"/>
    </location>
</feature>
<comment type="similarity">
    <text evidence="1">Belongs to the BTG family.</text>
</comment>
<dbReference type="EMBL" id="JAIWYP010000002">
    <property type="protein sequence ID" value="KAH3868426.1"/>
    <property type="molecule type" value="Genomic_DNA"/>
</dbReference>
<dbReference type="InterPro" id="IPR036054">
    <property type="entry name" value="BTG-like_sf"/>
</dbReference>
<dbReference type="SUPFAM" id="SSF160696">
    <property type="entry name" value="BTG domain-like"/>
    <property type="match status" value="1"/>
</dbReference>
<dbReference type="Proteomes" id="UP000828390">
    <property type="component" value="Unassembled WGS sequence"/>
</dbReference>
<dbReference type="PROSITE" id="PS01203">
    <property type="entry name" value="BTG_2"/>
    <property type="match status" value="1"/>
</dbReference>
<feature type="region of interest" description="Disordered" evidence="2">
    <location>
        <begin position="184"/>
        <end position="249"/>
    </location>
</feature>
<dbReference type="InterPro" id="IPR002087">
    <property type="entry name" value="Anti_prolifrtn"/>
</dbReference>
<evidence type="ECO:0000259" key="3">
    <source>
        <dbReference type="PROSITE" id="PS01203"/>
    </source>
</evidence>
<dbReference type="PANTHER" id="PTHR22978:SF44">
    <property type="entry name" value="PROTEIN BTG3-LIKE PROTEIN"/>
    <property type="match status" value="1"/>
</dbReference>
<organism evidence="4 5">
    <name type="scientific">Dreissena polymorpha</name>
    <name type="common">Zebra mussel</name>
    <name type="synonym">Mytilus polymorpha</name>
    <dbReference type="NCBI Taxonomy" id="45954"/>
    <lineage>
        <taxon>Eukaryota</taxon>
        <taxon>Metazoa</taxon>
        <taxon>Spiralia</taxon>
        <taxon>Lophotrochozoa</taxon>
        <taxon>Mollusca</taxon>
        <taxon>Bivalvia</taxon>
        <taxon>Autobranchia</taxon>
        <taxon>Heteroconchia</taxon>
        <taxon>Euheterodonta</taxon>
        <taxon>Imparidentia</taxon>
        <taxon>Neoheterodontei</taxon>
        <taxon>Myida</taxon>
        <taxon>Dreissenoidea</taxon>
        <taxon>Dreissenidae</taxon>
        <taxon>Dreissena</taxon>
    </lineage>
</organism>
<protein>
    <recommendedName>
        <fullName evidence="3">Anti-proliferative protein domain-containing protein</fullName>
    </recommendedName>
</protein>
<dbReference type="AlphaFoldDB" id="A0A9D4RH77"/>
<evidence type="ECO:0000313" key="4">
    <source>
        <dbReference type="EMBL" id="KAH3868426.1"/>
    </source>
</evidence>
<evidence type="ECO:0000256" key="2">
    <source>
        <dbReference type="SAM" id="MobiDB-lite"/>
    </source>
</evidence>
<reference evidence="4" key="2">
    <citation type="submission" date="2020-11" db="EMBL/GenBank/DDBJ databases">
        <authorList>
            <person name="McCartney M.A."/>
            <person name="Auch B."/>
            <person name="Kono T."/>
            <person name="Mallez S."/>
            <person name="Becker A."/>
            <person name="Gohl D.M."/>
            <person name="Silverstein K.A.T."/>
            <person name="Koren S."/>
            <person name="Bechman K.B."/>
            <person name="Herman A."/>
            <person name="Abrahante J.E."/>
            <person name="Garbe J."/>
        </authorList>
    </citation>
    <scope>NUCLEOTIDE SEQUENCE</scope>
    <source>
        <strain evidence="4">Duluth1</strain>
        <tissue evidence="4">Whole animal</tissue>
    </source>
</reference>
<comment type="caution">
    <text evidence="4">The sequence shown here is derived from an EMBL/GenBank/DDBJ whole genome shotgun (WGS) entry which is preliminary data.</text>
</comment>